<accession>A0A9X2FGL9</accession>
<gene>
    <name evidence="2" type="ORF">NG895_29245</name>
</gene>
<dbReference type="AlphaFoldDB" id="A0A9X2FGL9"/>
<evidence type="ECO:0000313" key="3">
    <source>
        <dbReference type="Proteomes" id="UP001155241"/>
    </source>
</evidence>
<reference evidence="2" key="1">
    <citation type="submission" date="2022-06" db="EMBL/GenBank/DDBJ databases">
        <title>Aeoliella straminimaris, a novel planctomycete from sediments.</title>
        <authorList>
            <person name="Vitorino I.R."/>
            <person name="Lage O.M."/>
        </authorList>
    </citation>
    <scope>NUCLEOTIDE SEQUENCE</scope>
    <source>
        <strain evidence="2">ICT_H6.2</strain>
    </source>
</reference>
<evidence type="ECO:0000256" key="1">
    <source>
        <dbReference type="SAM" id="SignalP"/>
    </source>
</evidence>
<name>A0A9X2FGL9_9BACT</name>
<keyword evidence="3" id="KW-1185">Reference proteome</keyword>
<feature type="signal peptide" evidence="1">
    <location>
        <begin position="1"/>
        <end position="19"/>
    </location>
</feature>
<dbReference type="EMBL" id="JAMXLR010000095">
    <property type="protein sequence ID" value="MCO6048008.1"/>
    <property type="molecule type" value="Genomic_DNA"/>
</dbReference>
<protein>
    <submittedName>
        <fullName evidence="2">Uncharacterized protein</fullName>
    </submittedName>
</protein>
<sequence>MRVVVGLLIAVSFVNGVMAQNKPAADGSDLKYKAATDGSVSQIVNVAPAYLTLYLSADSGEVAFAGLDKRLPFGKCQSFLSAYYRAYPTKPDLVVHYTGKASSEQEDELVRFLQKLARKYNVKMIVFPPPMSADPFWRDKRDFRSLVEQFAGSGSLPSPPEEANDTSHIRIPRLIPQK</sequence>
<feature type="chain" id="PRO_5040952924" evidence="1">
    <location>
        <begin position="20"/>
        <end position="178"/>
    </location>
</feature>
<dbReference type="Proteomes" id="UP001155241">
    <property type="component" value="Unassembled WGS sequence"/>
</dbReference>
<keyword evidence="1" id="KW-0732">Signal</keyword>
<evidence type="ECO:0000313" key="2">
    <source>
        <dbReference type="EMBL" id="MCO6048008.1"/>
    </source>
</evidence>
<proteinExistence type="predicted"/>
<dbReference type="RefSeq" id="WP_252856123.1">
    <property type="nucleotide sequence ID" value="NZ_JAMXLR010000095.1"/>
</dbReference>
<comment type="caution">
    <text evidence="2">The sequence shown here is derived from an EMBL/GenBank/DDBJ whole genome shotgun (WGS) entry which is preliminary data.</text>
</comment>
<organism evidence="2 3">
    <name type="scientific">Aeoliella straminimaris</name>
    <dbReference type="NCBI Taxonomy" id="2954799"/>
    <lineage>
        <taxon>Bacteria</taxon>
        <taxon>Pseudomonadati</taxon>
        <taxon>Planctomycetota</taxon>
        <taxon>Planctomycetia</taxon>
        <taxon>Pirellulales</taxon>
        <taxon>Lacipirellulaceae</taxon>
        <taxon>Aeoliella</taxon>
    </lineage>
</organism>